<organism evidence="3 4">
    <name type="scientific">candidate division WWE3 bacterium RBG_13_37_7</name>
    <dbReference type="NCBI Taxonomy" id="1802609"/>
    <lineage>
        <taxon>Bacteria</taxon>
        <taxon>Katanobacteria</taxon>
    </lineage>
</organism>
<feature type="domain" description="Methylated-DNA-[protein]-cysteine S-methyltransferase DNA binding" evidence="2">
    <location>
        <begin position="3"/>
        <end position="91"/>
    </location>
</feature>
<dbReference type="InterPro" id="IPR036388">
    <property type="entry name" value="WH-like_DNA-bd_sf"/>
</dbReference>
<evidence type="ECO:0000259" key="2">
    <source>
        <dbReference type="Pfam" id="PF01035"/>
    </source>
</evidence>
<dbReference type="InterPro" id="IPR014048">
    <property type="entry name" value="MethylDNA_cys_MeTrfase_DNA-bd"/>
</dbReference>
<dbReference type="InterPro" id="IPR052520">
    <property type="entry name" value="ATL_DNA_repair"/>
</dbReference>
<dbReference type="SUPFAM" id="SSF46767">
    <property type="entry name" value="Methylated DNA-protein cysteine methyltransferase, C-terminal domain"/>
    <property type="match status" value="1"/>
</dbReference>
<dbReference type="GO" id="GO:0006281">
    <property type="term" value="P:DNA repair"/>
    <property type="evidence" value="ECO:0007669"/>
    <property type="project" value="InterPro"/>
</dbReference>
<gene>
    <name evidence="3" type="ORF">A3K42_01840</name>
</gene>
<dbReference type="EMBL" id="MEUS01000029">
    <property type="protein sequence ID" value="OGC38476.1"/>
    <property type="molecule type" value="Genomic_DNA"/>
</dbReference>
<dbReference type="Gene3D" id="1.10.10.10">
    <property type="entry name" value="Winged helix-like DNA-binding domain superfamily/Winged helix DNA-binding domain"/>
    <property type="match status" value="1"/>
</dbReference>
<dbReference type="Pfam" id="PF01035">
    <property type="entry name" value="DNA_binding_1"/>
    <property type="match status" value="1"/>
</dbReference>
<dbReference type="InterPro" id="IPR036217">
    <property type="entry name" value="MethylDNA_cys_MeTrfase_DNAb"/>
</dbReference>
<proteinExistence type="predicted"/>
<evidence type="ECO:0000313" key="4">
    <source>
        <dbReference type="Proteomes" id="UP000178270"/>
    </source>
</evidence>
<dbReference type="Proteomes" id="UP000178270">
    <property type="component" value="Unassembled WGS sequence"/>
</dbReference>
<dbReference type="PANTHER" id="PTHR42942:SF1">
    <property type="entry name" value="ALKYLTRANSFERASE-LIKE PROTEIN 1"/>
    <property type="match status" value="1"/>
</dbReference>
<dbReference type="CDD" id="cd06445">
    <property type="entry name" value="ATase"/>
    <property type="match status" value="1"/>
</dbReference>
<keyword evidence="1" id="KW-0227">DNA damage</keyword>
<sequence>MTNFKNAVIKAVNSVPKGKVASYGQIALMVGQPRAARQVGWILNGLRPDIETGEVDIPWWRIINNAGRISIKTDDPNAPLIQRQLLEDDGVVVDENLMVDMSKYRLRP</sequence>
<comment type="caution">
    <text evidence="3">The sequence shown here is derived from an EMBL/GenBank/DDBJ whole genome shotgun (WGS) entry which is preliminary data.</text>
</comment>
<protein>
    <recommendedName>
        <fullName evidence="2">Methylated-DNA-[protein]-cysteine S-methyltransferase DNA binding domain-containing protein</fullName>
    </recommendedName>
</protein>
<accession>A0A1F4U0L0</accession>
<dbReference type="AlphaFoldDB" id="A0A1F4U0L0"/>
<reference evidence="3 4" key="1">
    <citation type="journal article" date="2016" name="Nat. Commun.">
        <title>Thousands of microbial genomes shed light on interconnected biogeochemical processes in an aquifer system.</title>
        <authorList>
            <person name="Anantharaman K."/>
            <person name="Brown C.T."/>
            <person name="Hug L.A."/>
            <person name="Sharon I."/>
            <person name="Castelle C.J."/>
            <person name="Probst A.J."/>
            <person name="Thomas B.C."/>
            <person name="Singh A."/>
            <person name="Wilkins M.J."/>
            <person name="Karaoz U."/>
            <person name="Brodie E.L."/>
            <person name="Williams K.H."/>
            <person name="Hubbard S.S."/>
            <person name="Banfield J.F."/>
        </authorList>
    </citation>
    <scope>NUCLEOTIDE SEQUENCE [LARGE SCALE GENOMIC DNA]</scope>
</reference>
<dbReference type="PANTHER" id="PTHR42942">
    <property type="entry name" value="6-O-METHYLGUANINE DNA METHYLTRANSFERASE"/>
    <property type="match status" value="1"/>
</dbReference>
<name>A0A1F4U0L0_UNCKA</name>
<dbReference type="GO" id="GO:0003824">
    <property type="term" value="F:catalytic activity"/>
    <property type="evidence" value="ECO:0007669"/>
    <property type="project" value="InterPro"/>
</dbReference>
<evidence type="ECO:0000313" key="3">
    <source>
        <dbReference type="EMBL" id="OGC38476.1"/>
    </source>
</evidence>
<evidence type="ECO:0000256" key="1">
    <source>
        <dbReference type="ARBA" id="ARBA00022763"/>
    </source>
</evidence>